<keyword evidence="1" id="KW-0813">Transport</keyword>
<evidence type="ECO:0000313" key="5">
    <source>
        <dbReference type="Proteomes" id="UP000449547"/>
    </source>
</evidence>
<name>A0A642URJ6_DIURU</name>
<organism evidence="4 5">
    <name type="scientific">Diutina rugosa</name>
    <name type="common">Yeast</name>
    <name type="synonym">Candida rugosa</name>
    <dbReference type="NCBI Taxonomy" id="5481"/>
    <lineage>
        <taxon>Eukaryota</taxon>
        <taxon>Fungi</taxon>
        <taxon>Dikarya</taxon>
        <taxon>Ascomycota</taxon>
        <taxon>Saccharomycotina</taxon>
        <taxon>Pichiomycetes</taxon>
        <taxon>Debaryomycetaceae</taxon>
        <taxon>Diutina</taxon>
    </lineage>
</organism>
<dbReference type="Pfam" id="PF04421">
    <property type="entry name" value="Mss4"/>
    <property type="match status" value="1"/>
</dbReference>
<protein>
    <recommendedName>
        <fullName evidence="6">Mss4-like protein</fullName>
    </recommendedName>
</protein>
<evidence type="ECO:0000256" key="2">
    <source>
        <dbReference type="ARBA" id="ARBA00022658"/>
    </source>
</evidence>
<dbReference type="GeneID" id="54780656"/>
<evidence type="ECO:0000256" key="1">
    <source>
        <dbReference type="ARBA" id="ARBA00022448"/>
    </source>
</evidence>
<dbReference type="GO" id="GO:0005829">
    <property type="term" value="C:cytosol"/>
    <property type="evidence" value="ECO:0007669"/>
    <property type="project" value="TreeGrafter"/>
</dbReference>
<dbReference type="PROSITE" id="PS51796">
    <property type="entry name" value="MSS4"/>
    <property type="match status" value="1"/>
</dbReference>
<dbReference type="EMBL" id="SWFT01000064">
    <property type="protein sequence ID" value="KAA8904053.1"/>
    <property type="molecule type" value="Genomic_DNA"/>
</dbReference>
<dbReference type="InterPro" id="IPR007515">
    <property type="entry name" value="Mss4"/>
</dbReference>
<evidence type="ECO:0008006" key="6">
    <source>
        <dbReference type="Google" id="ProtNLM"/>
    </source>
</evidence>
<dbReference type="GO" id="GO:0007264">
    <property type="term" value="P:small GTPase-mediated signal transduction"/>
    <property type="evidence" value="ECO:0007669"/>
    <property type="project" value="InterPro"/>
</dbReference>
<dbReference type="AlphaFoldDB" id="A0A642URJ6"/>
<dbReference type="GO" id="GO:0016020">
    <property type="term" value="C:membrane"/>
    <property type="evidence" value="ECO:0007669"/>
    <property type="project" value="TreeGrafter"/>
</dbReference>
<evidence type="ECO:0000256" key="3">
    <source>
        <dbReference type="ARBA" id="ARBA00022927"/>
    </source>
</evidence>
<dbReference type="RefSeq" id="XP_034013138.1">
    <property type="nucleotide sequence ID" value="XM_034154610.1"/>
</dbReference>
<dbReference type="Proteomes" id="UP000449547">
    <property type="component" value="Unassembled WGS sequence"/>
</dbReference>
<dbReference type="SUPFAM" id="SSF51316">
    <property type="entry name" value="Mss4-like"/>
    <property type="match status" value="1"/>
</dbReference>
<dbReference type="Gene3D" id="2.170.150.10">
    <property type="entry name" value="Metal Binding Protein, Guanine Nucleotide Exchange Factor, Chain A"/>
    <property type="match status" value="1"/>
</dbReference>
<reference evidence="4 5" key="1">
    <citation type="submission" date="2019-07" db="EMBL/GenBank/DDBJ databases">
        <title>Genome assembly of two rare yeast pathogens: Diutina rugosa and Trichomonascus ciferrii.</title>
        <authorList>
            <person name="Mixao V."/>
            <person name="Saus E."/>
            <person name="Hansen A."/>
            <person name="Lass-Flor C."/>
            <person name="Gabaldon T."/>
        </authorList>
    </citation>
    <scope>NUCLEOTIDE SEQUENCE [LARGE SCALE GENOMIC DNA]</scope>
    <source>
        <strain evidence="4 5">CBS 613</strain>
    </source>
</reference>
<accession>A0A642URJ6</accession>
<comment type="caution">
    <text evidence="4">The sequence shown here is derived from an EMBL/GenBank/DDBJ whole genome shotgun (WGS) entry which is preliminary data.</text>
</comment>
<sequence>MATAQQVETSKVLRCPFAECNTRVISLTPELKSSLATIEGAPEMLASSTDANEIAHEFYVINDVWEFDNIGVSKPTEETPTSTIPDFTIQRLLVCSECDRGPLGFAGYTGSDDDVKKLRYYLSFTSVKET</sequence>
<keyword evidence="2" id="KW-0344">Guanine-nucleotide releasing factor</keyword>
<keyword evidence="3" id="KW-0653">Protein transport</keyword>
<dbReference type="GO" id="GO:0005085">
    <property type="term" value="F:guanyl-nucleotide exchange factor activity"/>
    <property type="evidence" value="ECO:0007669"/>
    <property type="project" value="UniProtKB-KW"/>
</dbReference>
<dbReference type="OMA" id="GPIGMVC"/>
<proteinExistence type="predicted"/>
<dbReference type="PANTHER" id="PTHR13276:SF0">
    <property type="entry name" value="GUANINE NUCLEOTIDE EXCHANGE FACTOR MSS4"/>
    <property type="match status" value="1"/>
</dbReference>
<dbReference type="VEuPathDB" id="FungiDB:DIURU_002005"/>
<dbReference type="GO" id="GO:0008270">
    <property type="term" value="F:zinc ion binding"/>
    <property type="evidence" value="ECO:0007669"/>
    <property type="project" value="TreeGrafter"/>
</dbReference>
<keyword evidence="5" id="KW-1185">Reference proteome</keyword>
<gene>
    <name evidence="4" type="ORF">DIURU_002005</name>
</gene>
<evidence type="ECO:0000313" key="4">
    <source>
        <dbReference type="EMBL" id="KAA8904053.1"/>
    </source>
</evidence>
<dbReference type="OrthoDB" id="30840at2759"/>
<dbReference type="InterPro" id="IPR011057">
    <property type="entry name" value="Mss4-like_sf"/>
</dbReference>
<dbReference type="InterPro" id="IPR011323">
    <property type="entry name" value="Mss4/transl-control_tumour"/>
</dbReference>
<dbReference type="GO" id="GO:0015031">
    <property type="term" value="P:protein transport"/>
    <property type="evidence" value="ECO:0007669"/>
    <property type="project" value="UniProtKB-KW"/>
</dbReference>
<dbReference type="PANTHER" id="PTHR13276">
    <property type="entry name" value="GUANINE NUCLEOTIDE EXCHANGE FACTOR MSS4"/>
    <property type="match status" value="1"/>
</dbReference>
<dbReference type="GO" id="GO:0006892">
    <property type="term" value="P:post-Golgi vesicle-mediated transport"/>
    <property type="evidence" value="ECO:0007669"/>
    <property type="project" value="TreeGrafter"/>
</dbReference>